<dbReference type="EMBL" id="JAEUGD010000066">
    <property type="protein sequence ID" value="MBL6449187.1"/>
    <property type="molecule type" value="Genomic_DNA"/>
</dbReference>
<name>A0A937G216_9BACT</name>
<dbReference type="Pfam" id="PF12706">
    <property type="entry name" value="Lactamase_B_2"/>
    <property type="match status" value="1"/>
</dbReference>
<keyword evidence="11" id="KW-1185">Reference proteome</keyword>
<feature type="binding site" evidence="8">
    <location>
        <position position="212"/>
    </location>
    <ligand>
        <name>Zn(2+)</name>
        <dbReference type="ChEBI" id="CHEBI:29105"/>
        <label>2</label>
        <note>catalytic</note>
    </ligand>
</feature>
<evidence type="ECO:0000313" key="10">
    <source>
        <dbReference type="EMBL" id="MBL6449187.1"/>
    </source>
</evidence>
<evidence type="ECO:0000256" key="2">
    <source>
        <dbReference type="ARBA" id="ARBA00022694"/>
    </source>
</evidence>
<dbReference type="InterPro" id="IPR001279">
    <property type="entry name" value="Metallo-B-lactamas"/>
</dbReference>
<dbReference type="PANTHER" id="PTHR46018">
    <property type="entry name" value="ZINC PHOSPHODIESTERASE ELAC PROTEIN 1"/>
    <property type="match status" value="1"/>
</dbReference>
<keyword evidence="6 8" id="KW-0378">Hydrolase</keyword>
<evidence type="ECO:0000256" key="8">
    <source>
        <dbReference type="HAMAP-Rule" id="MF_01818"/>
    </source>
</evidence>
<dbReference type="CDD" id="cd07717">
    <property type="entry name" value="RNaseZ_ZiPD-like_MBL-fold"/>
    <property type="match status" value="1"/>
</dbReference>
<feature type="domain" description="Metallo-beta-lactamase" evidence="9">
    <location>
        <begin position="203"/>
        <end position="271"/>
    </location>
</feature>
<feature type="binding site" evidence="8">
    <location>
        <position position="66"/>
    </location>
    <ligand>
        <name>Zn(2+)</name>
        <dbReference type="ChEBI" id="CHEBI:29105"/>
        <label>2</label>
        <note>catalytic</note>
    </ligand>
</feature>
<dbReference type="HAMAP" id="MF_01818">
    <property type="entry name" value="RNase_Z_BN"/>
    <property type="match status" value="1"/>
</dbReference>
<dbReference type="EC" id="3.1.26.11" evidence="8"/>
<evidence type="ECO:0000256" key="1">
    <source>
        <dbReference type="ARBA" id="ARBA00011738"/>
    </source>
</evidence>
<dbReference type="AlphaFoldDB" id="A0A937G216"/>
<comment type="caution">
    <text evidence="10">The sequence shown here is derived from an EMBL/GenBank/DDBJ whole genome shotgun (WGS) entry which is preliminary data.</text>
</comment>
<feature type="binding site" evidence="8">
    <location>
        <position position="142"/>
    </location>
    <ligand>
        <name>Zn(2+)</name>
        <dbReference type="ChEBI" id="CHEBI:29105"/>
        <label>1</label>
        <note>catalytic</note>
    </ligand>
</feature>
<protein>
    <recommendedName>
        <fullName evidence="8">Ribonuclease Z</fullName>
        <shortName evidence="8">RNase Z</shortName>
        <ecNumber evidence="8">3.1.26.11</ecNumber>
    </recommendedName>
    <alternativeName>
        <fullName evidence="8">tRNA 3 endonuclease</fullName>
    </alternativeName>
    <alternativeName>
        <fullName evidence="8">tRNase Z</fullName>
    </alternativeName>
</protein>
<evidence type="ECO:0000256" key="5">
    <source>
        <dbReference type="ARBA" id="ARBA00022759"/>
    </source>
</evidence>
<comment type="subunit">
    <text evidence="1 8">Homodimer.</text>
</comment>
<dbReference type="Gene3D" id="3.60.15.10">
    <property type="entry name" value="Ribonuclease Z/Hydroxyacylglutathione hydrolase-like"/>
    <property type="match status" value="1"/>
</dbReference>
<dbReference type="NCBIfam" id="NF000801">
    <property type="entry name" value="PRK00055.1-3"/>
    <property type="match status" value="1"/>
</dbReference>
<keyword evidence="2 8" id="KW-0819">tRNA processing</keyword>
<comment type="similarity">
    <text evidence="8">Belongs to the RNase Z family.</text>
</comment>
<dbReference type="SUPFAM" id="SSF56281">
    <property type="entry name" value="Metallo-hydrolase/oxidoreductase"/>
    <property type="match status" value="1"/>
</dbReference>
<dbReference type="InterPro" id="IPR036866">
    <property type="entry name" value="RibonucZ/Hydroxyglut_hydro"/>
</dbReference>
<dbReference type="GO" id="GO:0042781">
    <property type="term" value="F:3'-tRNA processing endoribonuclease activity"/>
    <property type="evidence" value="ECO:0007669"/>
    <property type="project" value="UniProtKB-UniRule"/>
</dbReference>
<dbReference type="NCBIfam" id="TIGR02651">
    <property type="entry name" value="RNase_Z"/>
    <property type="match status" value="1"/>
</dbReference>
<dbReference type="Proteomes" id="UP000614216">
    <property type="component" value="Unassembled WGS sequence"/>
</dbReference>
<dbReference type="GO" id="GO:0008270">
    <property type="term" value="F:zinc ion binding"/>
    <property type="evidence" value="ECO:0007669"/>
    <property type="project" value="UniProtKB-UniRule"/>
</dbReference>
<keyword evidence="5 8" id="KW-0255">Endonuclease</keyword>
<feature type="binding site" evidence="8">
    <location>
        <position position="64"/>
    </location>
    <ligand>
        <name>Zn(2+)</name>
        <dbReference type="ChEBI" id="CHEBI:29105"/>
        <label>1</label>
        <note>catalytic</note>
    </ligand>
</feature>
<feature type="active site" description="Proton acceptor" evidence="8">
    <location>
        <position position="66"/>
    </location>
</feature>
<evidence type="ECO:0000259" key="9">
    <source>
        <dbReference type="Pfam" id="PF12706"/>
    </source>
</evidence>
<dbReference type="RefSeq" id="WP_202858722.1">
    <property type="nucleotide sequence ID" value="NZ_JAEUGD010000066.1"/>
</dbReference>
<evidence type="ECO:0000256" key="3">
    <source>
        <dbReference type="ARBA" id="ARBA00022722"/>
    </source>
</evidence>
<feature type="binding site" evidence="8">
    <location>
        <position position="212"/>
    </location>
    <ligand>
        <name>Zn(2+)</name>
        <dbReference type="ChEBI" id="CHEBI:29105"/>
        <label>1</label>
        <note>catalytic</note>
    </ligand>
</feature>
<evidence type="ECO:0000256" key="7">
    <source>
        <dbReference type="ARBA" id="ARBA00022833"/>
    </source>
</evidence>
<gene>
    <name evidence="8" type="primary">rnz</name>
    <name evidence="10" type="ORF">JMN32_22955</name>
</gene>
<organism evidence="10 11">
    <name type="scientific">Fulvivirga marina</name>
    <dbReference type="NCBI Taxonomy" id="2494733"/>
    <lineage>
        <taxon>Bacteria</taxon>
        <taxon>Pseudomonadati</taxon>
        <taxon>Bacteroidota</taxon>
        <taxon>Cytophagia</taxon>
        <taxon>Cytophagales</taxon>
        <taxon>Fulvivirgaceae</taxon>
        <taxon>Fulvivirga</taxon>
    </lineage>
</organism>
<comment type="function">
    <text evidence="8">Zinc phosphodiesterase, which displays some tRNA 3'-processing endonuclease activity. Probably involved in tRNA maturation, by removing a 3'-trailer from precursor tRNA.</text>
</comment>
<sequence>MSFQLKILGSNSAMPAYGRHHSAQLLNVQNHHFLIDCGEATQIQLSRYKCKTLRINHIFISHLHGDHYLGLMGLIFTMHLLRRKSDLYIFGQKGLREIITTQLKYSDTILNYNIRFKELNPNEPELLFEDNTIEVSSFPLFHRVPCCGFLFKEKSKPVRLNKDKLPQKISLAHIGLLKKGEDIYDDQGKLLHRNKDLTLPPRKSRSYAYCSDTKYEESIIPHIKGVDLLYHEATFLNEREMWASQTFHSTTSQAAEIAKKANVGQLVIGHYSARYNDVTPFLTEAKAVFNNTILATEGEAIDIPDL</sequence>
<evidence type="ECO:0000256" key="6">
    <source>
        <dbReference type="ARBA" id="ARBA00022801"/>
    </source>
</evidence>
<evidence type="ECO:0000313" key="11">
    <source>
        <dbReference type="Proteomes" id="UP000614216"/>
    </source>
</evidence>
<dbReference type="Pfam" id="PF23023">
    <property type="entry name" value="Anti-Pycsar_Apyc1"/>
    <property type="match status" value="1"/>
</dbReference>
<accession>A0A937G216</accession>
<reference evidence="10" key="1">
    <citation type="submission" date="2021-01" db="EMBL/GenBank/DDBJ databases">
        <title>Fulvivirga kasyanovii gen. nov., sp nov., a novel member of the phylum Bacteroidetes isolated from seawater in a mussel farm.</title>
        <authorList>
            <person name="Zhao L.-H."/>
            <person name="Wang Z.-J."/>
        </authorList>
    </citation>
    <scope>NUCLEOTIDE SEQUENCE</scope>
    <source>
        <strain evidence="10">29W222</strain>
    </source>
</reference>
<keyword evidence="3 8" id="KW-0540">Nuclease</keyword>
<comment type="catalytic activity">
    <reaction evidence="8">
        <text>Endonucleolytic cleavage of RNA, removing extra 3' nucleotides from tRNA precursor, generating 3' termini of tRNAs. A 3'-hydroxy group is left at the tRNA terminus and a 5'-phosphoryl group is left at the trailer molecule.</text>
        <dbReference type="EC" id="3.1.26.11"/>
    </reaction>
</comment>
<dbReference type="PANTHER" id="PTHR46018:SF2">
    <property type="entry name" value="ZINC PHOSPHODIESTERASE ELAC PROTEIN 1"/>
    <property type="match status" value="1"/>
</dbReference>
<feature type="binding site" evidence="8">
    <location>
        <position position="67"/>
    </location>
    <ligand>
        <name>Zn(2+)</name>
        <dbReference type="ChEBI" id="CHEBI:29105"/>
        <label>2</label>
        <note>catalytic</note>
    </ligand>
</feature>
<keyword evidence="7 8" id="KW-0862">Zinc</keyword>
<keyword evidence="4 8" id="KW-0479">Metal-binding</keyword>
<feature type="binding site" evidence="8">
    <location>
        <position position="62"/>
    </location>
    <ligand>
        <name>Zn(2+)</name>
        <dbReference type="ChEBI" id="CHEBI:29105"/>
        <label>1</label>
        <note>catalytic</note>
    </ligand>
</feature>
<evidence type="ECO:0000256" key="4">
    <source>
        <dbReference type="ARBA" id="ARBA00022723"/>
    </source>
</evidence>
<comment type="cofactor">
    <cofactor evidence="8">
        <name>Zn(2+)</name>
        <dbReference type="ChEBI" id="CHEBI:29105"/>
    </cofactor>
    <text evidence="8">Binds 2 Zn(2+) ions.</text>
</comment>
<proteinExistence type="inferred from homology"/>
<dbReference type="InterPro" id="IPR013471">
    <property type="entry name" value="RNase_Z/BN"/>
</dbReference>
<feature type="binding site" evidence="8">
    <location>
        <position position="270"/>
    </location>
    <ligand>
        <name>Zn(2+)</name>
        <dbReference type="ChEBI" id="CHEBI:29105"/>
        <label>2</label>
        <note>catalytic</note>
    </ligand>
</feature>